<name>A0A0V0GMZ5_SOLCH</name>
<evidence type="ECO:0000313" key="1">
    <source>
        <dbReference type="EMBL" id="JAP09631.1"/>
    </source>
</evidence>
<accession>A0A0V0GMZ5</accession>
<dbReference type="AlphaFoldDB" id="A0A0V0GMZ5"/>
<reference evidence="1" key="1">
    <citation type="submission" date="2015-12" db="EMBL/GenBank/DDBJ databases">
        <title>Gene expression during late stages of embryo sac development: a critical building block for successful pollen-pistil interactions.</title>
        <authorList>
            <person name="Liu Y."/>
            <person name="Joly V."/>
            <person name="Sabar M."/>
            <person name="Matton D.P."/>
        </authorList>
    </citation>
    <scope>NUCLEOTIDE SEQUENCE</scope>
</reference>
<dbReference type="EMBL" id="GEDG01034635">
    <property type="protein sequence ID" value="JAP09631.1"/>
    <property type="molecule type" value="Transcribed_RNA"/>
</dbReference>
<sequence length="86" mass="10468">MHREILDYNSERETKSIYGSTYQYNNDNTLQSQQPISRKYTKTQQAKSFIRHCIIFESKLKSKEQIQSELRKVCGSRNMFRYKLHW</sequence>
<proteinExistence type="predicted"/>
<protein>
    <submittedName>
        <fullName evidence="1">Putative ovule protein</fullName>
    </submittedName>
</protein>
<organism evidence="1">
    <name type="scientific">Solanum chacoense</name>
    <name type="common">Chaco potato</name>
    <dbReference type="NCBI Taxonomy" id="4108"/>
    <lineage>
        <taxon>Eukaryota</taxon>
        <taxon>Viridiplantae</taxon>
        <taxon>Streptophyta</taxon>
        <taxon>Embryophyta</taxon>
        <taxon>Tracheophyta</taxon>
        <taxon>Spermatophyta</taxon>
        <taxon>Magnoliopsida</taxon>
        <taxon>eudicotyledons</taxon>
        <taxon>Gunneridae</taxon>
        <taxon>Pentapetalae</taxon>
        <taxon>asterids</taxon>
        <taxon>lamiids</taxon>
        <taxon>Solanales</taxon>
        <taxon>Solanaceae</taxon>
        <taxon>Solanoideae</taxon>
        <taxon>Solaneae</taxon>
        <taxon>Solanum</taxon>
    </lineage>
</organism>